<organism evidence="3 4">
    <name type="scientific">Microbacterium hatanonis</name>
    <dbReference type="NCBI Taxonomy" id="404366"/>
    <lineage>
        <taxon>Bacteria</taxon>
        <taxon>Bacillati</taxon>
        <taxon>Actinomycetota</taxon>
        <taxon>Actinomycetes</taxon>
        <taxon>Micrococcales</taxon>
        <taxon>Microbacteriaceae</taxon>
        <taxon>Microbacterium</taxon>
    </lineage>
</organism>
<dbReference type="AlphaFoldDB" id="A0A5C8I4N1"/>
<name>A0A5C8I4N1_9MICO</name>
<evidence type="ECO:0000313" key="4">
    <source>
        <dbReference type="Proteomes" id="UP000321034"/>
    </source>
</evidence>
<comment type="caution">
    <text evidence="3">The sequence shown here is derived from an EMBL/GenBank/DDBJ whole genome shotgun (WGS) entry which is preliminary data.</text>
</comment>
<feature type="signal peptide" evidence="2">
    <location>
        <begin position="1"/>
        <end position="26"/>
    </location>
</feature>
<keyword evidence="4" id="KW-1185">Reference proteome</keyword>
<dbReference type="EMBL" id="VRSV01000001">
    <property type="protein sequence ID" value="TXK13034.1"/>
    <property type="molecule type" value="Genomic_DNA"/>
</dbReference>
<evidence type="ECO:0008006" key="5">
    <source>
        <dbReference type="Google" id="ProtNLM"/>
    </source>
</evidence>
<evidence type="ECO:0000313" key="3">
    <source>
        <dbReference type="EMBL" id="TXK13034.1"/>
    </source>
</evidence>
<evidence type="ECO:0000256" key="1">
    <source>
        <dbReference type="SAM" id="MobiDB-lite"/>
    </source>
</evidence>
<keyword evidence="2" id="KW-0732">Signal</keyword>
<evidence type="ECO:0000256" key="2">
    <source>
        <dbReference type="SAM" id="SignalP"/>
    </source>
</evidence>
<feature type="compositionally biased region" description="Low complexity" evidence="1">
    <location>
        <begin position="25"/>
        <end position="69"/>
    </location>
</feature>
<dbReference type="RefSeq" id="WP_147893719.1">
    <property type="nucleotide sequence ID" value="NZ_BAAANR010000001.1"/>
</dbReference>
<protein>
    <recommendedName>
        <fullName evidence="5">DUF3558 domain-containing protein</fullName>
    </recommendedName>
</protein>
<sequence length="195" mass="19789">MRSVRVASIALGALVLLAGCTSPDAAAPEPPETSASASTPAPAASAAPSLSPTASPTPSDTAPPTAGAPVTCDTMIDEAVAAQYRAEGLEPLAKPFLTAHGVEVEGGISCPWGPAGAPGQQATYVYSWGPLAPGQAADVIDELQAREPFEVSTGEGGTYLSTTYSDGPGAVFFVTDRSIRFAETRESLRNIVWVG</sequence>
<dbReference type="Proteomes" id="UP000321034">
    <property type="component" value="Unassembled WGS sequence"/>
</dbReference>
<reference evidence="3 4" key="1">
    <citation type="submission" date="2019-08" db="EMBL/GenBank/DDBJ databases">
        <authorList>
            <person name="Dong K."/>
        </authorList>
    </citation>
    <scope>NUCLEOTIDE SEQUENCE [LARGE SCALE GENOMIC DNA]</scope>
    <source>
        <strain evidence="3 4">JCM14558</strain>
    </source>
</reference>
<dbReference type="OrthoDB" id="5119140at2"/>
<accession>A0A5C8I4N1</accession>
<dbReference type="PROSITE" id="PS51257">
    <property type="entry name" value="PROKAR_LIPOPROTEIN"/>
    <property type="match status" value="1"/>
</dbReference>
<feature type="region of interest" description="Disordered" evidence="1">
    <location>
        <begin position="25"/>
        <end position="70"/>
    </location>
</feature>
<proteinExistence type="predicted"/>
<gene>
    <name evidence="3" type="ORF">FVP77_06240</name>
</gene>
<feature type="chain" id="PRO_5023089038" description="DUF3558 domain-containing protein" evidence="2">
    <location>
        <begin position="27"/>
        <end position="195"/>
    </location>
</feature>